<dbReference type="AlphaFoldDB" id="A0A433VMM0"/>
<dbReference type="GO" id="GO:0016491">
    <property type="term" value="F:oxidoreductase activity"/>
    <property type="evidence" value="ECO:0007669"/>
    <property type="project" value="UniProtKB-KW"/>
</dbReference>
<evidence type="ECO:0000313" key="4">
    <source>
        <dbReference type="Proteomes" id="UP000271624"/>
    </source>
</evidence>
<proteinExistence type="predicted"/>
<dbReference type="CDD" id="cd05233">
    <property type="entry name" value="SDR_c"/>
    <property type="match status" value="1"/>
</dbReference>
<dbReference type="InterPro" id="IPR002347">
    <property type="entry name" value="SDR_fam"/>
</dbReference>
<evidence type="ECO:0000256" key="1">
    <source>
        <dbReference type="ARBA" id="ARBA00023002"/>
    </source>
</evidence>
<reference evidence="3" key="2">
    <citation type="journal article" date="2019" name="Genome Biol. Evol.">
        <title>Day and night: Metabolic profiles and evolutionary relationships of six axenic non-marine cyanobacteria.</title>
        <authorList>
            <person name="Will S.E."/>
            <person name="Henke P."/>
            <person name="Boedeker C."/>
            <person name="Huang S."/>
            <person name="Brinkmann H."/>
            <person name="Rohde M."/>
            <person name="Jarek M."/>
            <person name="Friedl T."/>
            <person name="Seufert S."/>
            <person name="Schumacher M."/>
            <person name="Overmann J."/>
            <person name="Neumann-Schaal M."/>
            <person name="Petersen J."/>
        </authorList>
    </citation>
    <scope>NUCLEOTIDE SEQUENCE [LARGE SCALE GENOMIC DNA]</scope>
    <source>
        <strain evidence="3">PCC 7102</strain>
    </source>
</reference>
<dbReference type="NCBIfam" id="NF005559">
    <property type="entry name" value="PRK07231.1"/>
    <property type="match status" value="1"/>
</dbReference>
<protein>
    <submittedName>
        <fullName evidence="3">Oxidoreductase</fullName>
    </submittedName>
</protein>
<dbReference type="OrthoDB" id="9785520at2"/>
<keyword evidence="4" id="KW-1185">Reference proteome</keyword>
<dbReference type="Gene3D" id="3.40.50.720">
    <property type="entry name" value="NAD(P)-binding Rossmann-like Domain"/>
    <property type="match status" value="1"/>
</dbReference>
<comment type="caution">
    <text evidence="3">The sequence shown here is derived from an EMBL/GenBank/DDBJ whole genome shotgun (WGS) entry which is preliminary data.</text>
</comment>
<dbReference type="FunFam" id="3.40.50.720:FF:000084">
    <property type="entry name" value="Short-chain dehydrogenase reductase"/>
    <property type="match status" value="1"/>
</dbReference>
<dbReference type="SMART" id="SM00822">
    <property type="entry name" value="PKS_KR"/>
    <property type="match status" value="1"/>
</dbReference>
<evidence type="ECO:0000259" key="2">
    <source>
        <dbReference type="SMART" id="SM00822"/>
    </source>
</evidence>
<reference evidence="3" key="1">
    <citation type="submission" date="2018-12" db="EMBL/GenBank/DDBJ databases">
        <authorList>
            <person name="Will S."/>
            <person name="Neumann-Schaal M."/>
            <person name="Henke P."/>
        </authorList>
    </citation>
    <scope>NUCLEOTIDE SEQUENCE</scope>
    <source>
        <strain evidence="3">PCC 7102</strain>
    </source>
</reference>
<dbReference type="PRINTS" id="PR00081">
    <property type="entry name" value="GDHRDH"/>
</dbReference>
<dbReference type="PANTHER" id="PTHR43975">
    <property type="entry name" value="ZGC:101858"/>
    <property type="match status" value="1"/>
</dbReference>
<evidence type="ECO:0000313" key="3">
    <source>
        <dbReference type="EMBL" id="RUT07354.1"/>
    </source>
</evidence>
<dbReference type="RefSeq" id="WP_127081169.1">
    <property type="nucleotide sequence ID" value="NZ_RSCL01000005.1"/>
</dbReference>
<keyword evidence="1" id="KW-0560">Oxidoreductase</keyword>
<dbReference type="Proteomes" id="UP000271624">
    <property type="component" value="Unassembled WGS sequence"/>
</dbReference>
<feature type="domain" description="Ketoreductase" evidence="2">
    <location>
        <begin position="8"/>
        <end position="182"/>
    </location>
</feature>
<dbReference type="SUPFAM" id="SSF51735">
    <property type="entry name" value="NAD(P)-binding Rossmann-fold domains"/>
    <property type="match status" value="1"/>
</dbReference>
<accession>A0A433VMM0</accession>
<organism evidence="3 4">
    <name type="scientific">Dulcicalothrix desertica PCC 7102</name>
    <dbReference type="NCBI Taxonomy" id="232991"/>
    <lineage>
        <taxon>Bacteria</taxon>
        <taxon>Bacillati</taxon>
        <taxon>Cyanobacteriota</taxon>
        <taxon>Cyanophyceae</taxon>
        <taxon>Nostocales</taxon>
        <taxon>Calotrichaceae</taxon>
        <taxon>Dulcicalothrix</taxon>
    </lineage>
</organism>
<name>A0A433VMM0_9CYAN</name>
<dbReference type="Pfam" id="PF13561">
    <property type="entry name" value="adh_short_C2"/>
    <property type="match status" value="1"/>
</dbReference>
<dbReference type="InterPro" id="IPR036291">
    <property type="entry name" value="NAD(P)-bd_dom_sf"/>
</dbReference>
<sequence length="250" mass="26673">MTEKLAGKVALITGGNSGIGLATAQRFVESGAYVFITGRRQDSLDAAVEKIGKNVTAIRGDVSNLTDLDRVVAIVEQEQGRLDVLFANAGSVEFAPLGSITEKHFDKIFNTNVKGLLFTVQKALPLLTEGASIILNASISSIKGAQALSVYSATKAAVRSFARNWTLDLKERKIRVNAISPGIVPTPGYNLMGLSEEQVQKFVESQTSKIPLERVGTPDEIAKAVVFLASDDSSFVNGIELFIDGGMAQI</sequence>
<dbReference type="InterPro" id="IPR057326">
    <property type="entry name" value="KR_dom"/>
</dbReference>
<gene>
    <name evidence="3" type="ORF">DSM106972_026150</name>
</gene>
<dbReference type="EMBL" id="RSCL01000005">
    <property type="protein sequence ID" value="RUT07354.1"/>
    <property type="molecule type" value="Genomic_DNA"/>
</dbReference>
<dbReference type="PANTHER" id="PTHR43975:SF2">
    <property type="entry name" value="EG:BACR7A4.14 PROTEIN-RELATED"/>
    <property type="match status" value="1"/>
</dbReference>